<dbReference type="Gene3D" id="3.80.10.10">
    <property type="entry name" value="Ribonuclease Inhibitor"/>
    <property type="match status" value="1"/>
</dbReference>
<dbReference type="AlphaFoldDB" id="A0A9J6G7J8"/>
<gene>
    <name evidence="1" type="ORF">HPB48_020716</name>
</gene>
<evidence type="ECO:0000313" key="1">
    <source>
        <dbReference type="EMBL" id="KAH9370879.1"/>
    </source>
</evidence>
<sequence>MEEDISNEDVLDYLGRLRGASITSPHMCTASDGRPCHILDQIPACNRLLRANECWLEERTPDKLSLVSEPTDEESSATEAEQQHACDLIYWLLKLHRCVNTVEVRIHRDSELFRKPTELIVKSLRTAPALKKLRITLVSCSITKIQFLSSISFLTQLETLECTLINSPEIGSLLRPLFETSMALSSLNLLLSCGAVSYGHDFWDALSACKALKSIRVTFMHNLPTTKDTYVPFFEYLERTTTLTSVHVMLDIGNPSQWLKPVLNALHGNKGLVNVTFDWFIVKIEEAIAIENFLTENSKIRSFALRECFFGNAGIAPCYHANEFVSLTPLILPWLSVLKTNRMLQQLHLNFRGFSAAECTAFLEGVAKNRHLRSVSVEDIQEYCLSLSRQTRSNNNYRKGGILRHQRPEILLSECEQIGHIRLQMSTPEDLTWFVTAVLPNEMRHRITDFTFVLPLLDPSHKSASALAGFIEDSEDS</sequence>
<dbReference type="EMBL" id="JABSTR010000005">
    <property type="protein sequence ID" value="KAH9370879.1"/>
    <property type="molecule type" value="Genomic_DNA"/>
</dbReference>
<organism evidence="1 2">
    <name type="scientific">Haemaphysalis longicornis</name>
    <name type="common">Bush tick</name>
    <dbReference type="NCBI Taxonomy" id="44386"/>
    <lineage>
        <taxon>Eukaryota</taxon>
        <taxon>Metazoa</taxon>
        <taxon>Ecdysozoa</taxon>
        <taxon>Arthropoda</taxon>
        <taxon>Chelicerata</taxon>
        <taxon>Arachnida</taxon>
        <taxon>Acari</taxon>
        <taxon>Parasitiformes</taxon>
        <taxon>Ixodida</taxon>
        <taxon>Ixodoidea</taxon>
        <taxon>Ixodidae</taxon>
        <taxon>Haemaphysalinae</taxon>
        <taxon>Haemaphysalis</taxon>
    </lineage>
</organism>
<dbReference type="VEuPathDB" id="VectorBase:HLOH_057470"/>
<dbReference type="Proteomes" id="UP000821853">
    <property type="component" value="Chromosome 3"/>
</dbReference>
<dbReference type="OrthoDB" id="120976at2759"/>
<proteinExistence type="predicted"/>
<dbReference type="SUPFAM" id="SSF52047">
    <property type="entry name" value="RNI-like"/>
    <property type="match status" value="1"/>
</dbReference>
<comment type="caution">
    <text evidence="1">The sequence shown here is derived from an EMBL/GenBank/DDBJ whole genome shotgun (WGS) entry which is preliminary data.</text>
</comment>
<dbReference type="InterPro" id="IPR032675">
    <property type="entry name" value="LRR_dom_sf"/>
</dbReference>
<keyword evidence="2" id="KW-1185">Reference proteome</keyword>
<protein>
    <submittedName>
        <fullName evidence="1">Uncharacterized protein</fullName>
    </submittedName>
</protein>
<name>A0A9J6G7J8_HAELO</name>
<reference evidence="1 2" key="1">
    <citation type="journal article" date="2020" name="Cell">
        <title>Large-Scale Comparative Analyses of Tick Genomes Elucidate Their Genetic Diversity and Vector Capacities.</title>
        <authorList>
            <consortium name="Tick Genome and Microbiome Consortium (TIGMIC)"/>
            <person name="Jia N."/>
            <person name="Wang J."/>
            <person name="Shi W."/>
            <person name="Du L."/>
            <person name="Sun Y."/>
            <person name="Zhan W."/>
            <person name="Jiang J.F."/>
            <person name="Wang Q."/>
            <person name="Zhang B."/>
            <person name="Ji P."/>
            <person name="Bell-Sakyi L."/>
            <person name="Cui X.M."/>
            <person name="Yuan T.T."/>
            <person name="Jiang B.G."/>
            <person name="Yang W.F."/>
            <person name="Lam T.T."/>
            <person name="Chang Q.C."/>
            <person name="Ding S.J."/>
            <person name="Wang X.J."/>
            <person name="Zhu J.G."/>
            <person name="Ruan X.D."/>
            <person name="Zhao L."/>
            <person name="Wei J.T."/>
            <person name="Ye R.Z."/>
            <person name="Que T.C."/>
            <person name="Du C.H."/>
            <person name="Zhou Y.H."/>
            <person name="Cheng J.X."/>
            <person name="Dai P.F."/>
            <person name="Guo W.B."/>
            <person name="Han X.H."/>
            <person name="Huang E.J."/>
            <person name="Li L.F."/>
            <person name="Wei W."/>
            <person name="Gao Y.C."/>
            <person name="Liu J.Z."/>
            <person name="Shao H.Z."/>
            <person name="Wang X."/>
            <person name="Wang C.C."/>
            <person name="Yang T.C."/>
            <person name="Huo Q.B."/>
            <person name="Li W."/>
            <person name="Chen H.Y."/>
            <person name="Chen S.E."/>
            <person name="Zhou L.G."/>
            <person name="Ni X.B."/>
            <person name="Tian J.H."/>
            <person name="Sheng Y."/>
            <person name="Liu T."/>
            <person name="Pan Y.S."/>
            <person name="Xia L.Y."/>
            <person name="Li J."/>
            <person name="Zhao F."/>
            <person name="Cao W.C."/>
        </authorList>
    </citation>
    <scope>NUCLEOTIDE SEQUENCE [LARGE SCALE GENOMIC DNA]</scope>
    <source>
        <strain evidence="1">HaeL-2018</strain>
    </source>
</reference>
<evidence type="ECO:0000313" key="2">
    <source>
        <dbReference type="Proteomes" id="UP000821853"/>
    </source>
</evidence>
<accession>A0A9J6G7J8</accession>